<dbReference type="OrthoDB" id="9761152at2"/>
<comment type="similarity">
    <text evidence="12 13">Belongs to the TonB-dependent receptor family.</text>
</comment>
<evidence type="ECO:0000256" key="1">
    <source>
        <dbReference type="ARBA" id="ARBA00004571"/>
    </source>
</evidence>
<dbReference type="Pfam" id="PF13715">
    <property type="entry name" value="CarbopepD_reg_2"/>
    <property type="match status" value="1"/>
</dbReference>
<feature type="chain" id="PRO_5009916723" evidence="14">
    <location>
        <begin position="20"/>
        <end position="813"/>
    </location>
</feature>
<dbReference type="STRING" id="1168035.SAMN05444280_10574"/>
<dbReference type="SUPFAM" id="SSF56935">
    <property type="entry name" value="Porins"/>
    <property type="match status" value="1"/>
</dbReference>
<keyword evidence="7" id="KW-0408">Iron</keyword>
<keyword evidence="18" id="KW-1185">Reference proteome</keyword>
<dbReference type="RefSeq" id="WP_073166292.1">
    <property type="nucleotide sequence ID" value="NZ_FQZE01000005.1"/>
</dbReference>
<dbReference type="GO" id="GO:0015344">
    <property type="term" value="F:siderophore uptake transmembrane transporter activity"/>
    <property type="evidence" value="ECO:0007669"/>
    <property type="project" value="TreeGrafter"/>
</dbReference>
<feature type="domain" description="TonB-dependent receptor-like beta-barrel" evidence="15">
    <location>
        <begin position="330"/>
        <end position="771"/>
    </location>
</feature>
<dbReference type="PROSITE" id="PS52016">
    <property type="entry name" value="TONB_DEPENDENT_REC_3"/>
    <property type="match status" value="1"/>
</dbReference>
<evidence type="ECO:0000256" key="12">
    <source>
        <dbReference type="PROSITE-ProRule" id="PRU01360"/>
    </source>
</evidence>
<dbReference type="GO" id="GO:0009279">
    <property type="term" value="C:cell outer membrane"/>
    <property type="evidence" value="ECO:0007669"/>
    <property type="project" value="UniProtKB-SubCell"/>
</dbReference>
<protein>
    <submittedName>
        <fullName evidence="17">Iron complex outermembrane recepter protein</fullName>
    </submittedName>
</protein>
<evidence type="ECO:0000256" key="6">
    <source>
        <dbReference type="ARBA" id="ARBA00022729"/>
    </source>
</evidence>
<dbReference type="PANTHER" id="PTHR32552">
    <property type="entry name" value="FERRICHROME IRON RECEPTOR-RELATED"/>
    <property type="match status" value="1"/>
</dbReference>
<keyword evidence="5 12" id="KW-0812">Transmembrane</keyword>
<keyword evidence="8" id="KW-0406">Ion transport</keyword>
<dbReference type="InterPro" id="IPR036942">
    <property type="entry name" value="Beta-barrel_TonB_sf"/>
</dbReference>
<dbReference type="Proteomes" id="UP000184050">
    <property type="component" value="Unassembled WGS sequence"/>
</dbReference>
<evidence type="ECO:0000256" key="7">
    <source>
        <dbReference type="ARBA" id="ARBA00023004"/>
    </source>
</evidence>
<feature type="domain" description="TonB-dependent receptor plug" evidence="16">
    <location>
        <begin position="112"/>
        <end position="221"/>
    </location>
</feature>
<keyword evidence="3 12" id="KW-1134">Transmembrane beta strand</keyword>
<dbReference type="InterPro" id="IPR008969">
    <property type="entry name" value="CarboxyPept-like_regulatory"/>
</dbReference>
<dbReference type="InterPro" id="IPR000531">
    <property type="entry name" value="Beta-barrel_TonB"/>
</dbReference>
<evidence type="ECO:0000259" key="15">
    <source>
        <dbReference type="Pfam" id="PF00593"/>
    </source>
</evidence>
<dbReference type="InterPro" id="IPR039426">
    <property type="entry name" value="TonB-dep_rcpt-like"/>
</dbReference>
<dbReference type="SUPFAM" id="SSF49464">
    <property type="entry name" value="Carboxypeptidase regulatory domain-like"/>
    <property type="match status" value="1"/>
</dbReference>
<keyword evidence="2 12" id="KW-0813">Transport</keyword>
<evidence type="ECO:0000256" key="5">
    <source>
        <dbReference type="ARBA" id="ARBA00022692"/>
    </source>
</evidence>
<dbReference type="Gene3D" id="2.170.130.10">
    <property type="entry name" value="TonB-dependent receptor, plug domain"/>
    <property type="match status" value="1"/>
</dbReference>
<evidence type="ECO:0000256" key="13">
    <source>
        <dbReference type="RuleBase" id="RU003357"/>
    </source>
</evidence>
<dbReference type="Gene3D" id="2.40.170.20">
    <property type="entry name" value="TonB-dependent receptor, beta-barrel domain"/>
    <property type="match status" value="1"/>
</dbReference>
<dbReference type="PROSITE" id="PS01156">
    <property type="entry name" value="TONB_DEPENDENT_REC_2"/>
    <property type="match status" value="1"/>
</dbReference>
<evidence type="ECO:0000256" key="10">
    <source>
        <dbReference type="ARBA" id="ARBA00023136"/>
    </source>
</evidence>
<proteinExistence type="inferred from homology"/>
<evidence type="ECO:0000313" key="17">
    <source>
        <dbReference type="EMBL" id="SHI73219.1"/>
    </source>
</evidence>
<evidence type="ECO:0000256" key="3">
    <source>
        <dbReference type="ARBA" id="ARBA00022452"/>
    </source>
</evidence>
<evidence type="ECO:0000256" key="8">
    <source>
        <dbReference type="ARBA" id="ARBA00023065"/>
    </source>
</evidence>
<evidence type="ECO:0000256" key="11">
    <source>
        <dbReference type="ARBA" id="ARBA00023237"/>
    </source>
</evidence>
<feature type="signal peptide" evidence="14">
    <location>
        <begin position="1"/>
        <end position="19"/>
    </location>
</feature>
<evidence type="ECO:0000256" key="9">
    <source>
        <dbReference type="ARBA" id="ARBA00023077"/>
    </source>
</evidence>
<evidence type="ECO:0000313" key="18">
    <source>
        <dbReference type="Proteomes" id="UP000184050"/>
    </source>
</evidence>
<dbReference type="Pfam" id="PF07715">
    <property type="entry name" value="Plug"/>
    <property type="match status" value="1"/>
</dbReference>
<keyword evidence="11 12" id="KW-0998">Cell outer membrane</keyword>
<name>A0A1M6DJJ0_9BACT</name>
<evidence type="ECO:0000256" key="14">
    <source>
        <dbReference type="SAM" id="SignalP"/>
    </source>
</evidence>
<reference evidence="17 18" key="1">
    <citation type="submission" date="2016-11" db="EMBL/GenBank/DDBJ databases">
        <authorList>
            <person name="Jaros S."/>
            <person name="Januszkiewicz K."/>
            <person name="Wedrychowicz H."/>
        </authorList>
    </citation>
    <scope>NUCLEOTIDE SEQUENCE [LARGE SCALE GENOMIC DNA]</scope>
    <source>
        <strain evidence="17 18">DSM 27063</strain>
    </source>
</reference>
<dbReference type="EMBL" id="FQZE01000005">
    <property type="protein sequence ID" value="SHI73219.1"/>
    <property type="molecule type" value="Genomic_DNA"/>
</dbReference>
<sequence>MKCLSIWLLMQLMVVAATGQHNLRGTVTGNGEPLPGASVVVKNTFYGVSAGSDGSFEFKNLKRGEYVIKASFVGYETKEVPVQIPEDEELILNLEPASFMTGEVLVSATRAKDKTPMAYTNLTGEEISSRNMGQDIPYLLQLSPSFVATSDAGAGVGYTNFRIRGTDLNRINVTVNGIPLNDAESHGTWFVDQPDLASSLENVQIQRGVGTSTNGAAAFGATINLQTNMLRKDAYAEYKTAAGSFNTFKNTVSAGTGLLNDKFTLDARLSKVTSDGFIDRAFSDLKSFFVSGGYYAENTVLKANVFSGLERTYQAWNGVPSVRLNDDLEGMQRYEEHWLYSPQETQAMINSDSRTYNLYTYENQVDNFQQDHYQLHFSHKFSPDFNLNASGFYTRGKGYYENYRADEDLEDYQIPDLIIGNDTVTSSDVIDRKWLDNHFYGLTFSLNYQKGKSDLTLGGGWNTYDGDHYGNVIWGQYLGEIDYNHEWYRGNGLKKDFNVYVKYYYQVAEKLNLFADLQYRRIDYRITGIDDDLRDISQEHVFNFFNPKLGIFYEPAENQKLYLSFARANREPNRTAYVDIDPSQEKPVNETLNDWEAGYRFHSRTFSGSANFYYMKYKNQLVQTGEINNVGSPIMVNVDNSYRAGVELQAGIKISRNFEWQGNATFSQNKIKNFIEYVDNWDTGGQETVELGTTNIAFSPNVIANSQLLFNPAKNLNLALVSSYVGKQFIDNTSSDTRSLDAYFVNNLKIDYSFKTELFDEMALHLMVNNLFNEMYETNAWVYSYIFGGERYEMDGYFPQAGRHFMVGVDFSF</sequence>
<gene>
    <name evidence="17" type="ORF">SAMN05444280_10574</name>
</gene>
<dbReference type="PANTHER" id="PTHR32552:SF68">
    <property type="entry name" value="FERRICHROME OUTER MEMBRANE TRANSPORTER_PHAGE RECEPTOR"/>
    <property type="match status" value="1"/>
</dbReference>
<keyword evidence="9 13" id="KW-0798">TonB box</keyword>
<dbReference type="AlphaFoldDB" id="A0A1M6DJJ0"/>
<keyword evidence="4" id="KW-0410">Iron transport</keyword>
<organism evidence="17 18">
    <name type="scientific">Tangfeifania diversioriginum</name>
    <dbReference type="NCBI Taxonomy" id="1168035"/>
    <lineage>
        <taxon>Bacteria</taxon>
        <taxon>Pseudomonadati</taxon>
        <taxon>Bacteroidota</taxon>
        <taxon>Bacteroidia</taxon>
        <taxon>Marinilabiliales</taxon>
        <taxon>Prolixibacteraceae</taxon>
        <taxon>Tangfeifania</taxon>
    </lineage>
</organism>
<dbReference type="InterPro" id="IPR012910">
    <property type="entry name" value="Plug_dom"/>
</dbReference>
<keyword evidence="6 14" id="KW-0732">Signal</keyword>
<evidence type="ECO:0000256" key="4">
    <source>
        <dbReference type="ARBA" id="ARBA00022496"/>
    </source>
</evidence>
<dbReference type="InterPro" id="IPR010917">
    <property type="entry name" value="TonB_rcpt_CS"/>
</dbReference>
<comment type="subcellular location">
    <subcellularLocation>
        <location evidence="1 12">Cell outer membrane</location>
        <topology evidence="1 12">Multi-pass membrane protein</topology>
    </subcellularLocation>
</comment>
<dbReference type="InterPro" id="IPR037066">
    <property type="entry name" value="Plug_dom_sf"/>
</dbReference>
<keyword evidence="10 12" id="KW-0472">Membrane</keyword>
<evidence type="ECO:0000259" key="16">
    <source>
        <dbReference type="Pfam" id="PF07715"/>
    </source>
</evidence>
<evidence type="ECO:0000256" key="2">
    <source>
        <dbReference type="ARBA" id="ARBA00022448"/>
    </source>
</evidence>
<dbReference type="Gene3D" id="2.60.40.1120">
    <property type="entry name" value="Carboxypeptidase-like, regulatory domain"/>
    <property type="match status" value="1"/>
</dbReference>
<accession>A0A1M6DJJ0</accession>
<dbReference type="Pfam" id="PF00593">
    <property type="entry name" value="TonB_dep_Rec_b-barrel"/>
    <property type="match status" value="1"/>
</dbReference>